<sequence>MESFDVTSLYTHLSNDSASQATHELLTKHQGAASMYCILNCVVVILLMTTFRATLAKARALSLLLCRLPFAQFLDAQQYLQDK</sequence>
<accession>A0AAD5QNZ5</accession>
<organism evidence="2 3">
    <name type="scientific">Parelaphostrongylus tenuis</name>
    <name type="common">Meningeal worm</name>
    <dbReference type="NCBI Taxonomy" id="148309"/>
    <lineage>
        <taxon>Eukaryota</taxon>
        <taxon>Metazoa</taxon>
        <taxon>Ecdysozoa</taxon>
        <taxon>Nematoda</taxon>
        <taxon>Chromadorea</taxon>
        <taxon>Rhabditida</taxon>
        <taxon>Rhabditina</taxon>
        <taxon>Rhabditomorpha</taxon>
        <taxon>Strongyloidea</taxon>
        <taxon>Metastrongylidae</taxon>
        <taxon>Parelaphostrongylus</taxon>
    </lineage>
</organism>
<keyword evidence="1" id="KW-1133">Transmembrane helix</keyword>
<evidence type="ECO:0000256" key="1">
    <source>
        <dbReference type="SAM" id="Phobius"/>
    </source>
</evidence>
<proteinExistence type="predicted"/>
<evidence type="ECO:0000313" key="2">
    <source>
        <dbReference type="EMBL" id="KAJ1353591.1"/>
    </source>
</evidence>
<evidence type="ECO:0000313" key="3">
    <source>
        <dbReference type="Proteomes" id="UP001196413"/>
    </source>
</evidence>
<keyword evidence="1" id="KW-0812">Transmembrane</keyword>
<keyword evidence="3" id="KW-1185">Reference proteome</keyword>
<reference evidence="2" key="1">
    <citation type="submission" date="2021-06" db="EMBL/GenBank/DDBJ databases">
        <title>Parelaphostrongylus tenuis whole genome reference sequence.</title>
        <authorList>
            <person name="Garwood T.J."/>
            <person name="Larsen P.A."/>
            <person name="Fountain-Jones N.M."/>
            <person name="Garbe J.R."/>
            <person name="Macchietto M.G."/>
            <person name="Kania S.A."/>
            <person name="Gerhold R.W."/>
            <person name="Richards J.E."/>
            <person name="Wolf T.M."/>
        </authorList>
    </citation>
    <scope>NUCLEOTIDE SEQUENCE</scope>
    <source>
        <strain evidence="2">MNPRO001-30</strain>
        <tissue evidence="2">Meninges</tissue>
    </source>
</reference>
<comment type="caution">
    <text evidence="2">The sequence shown here is derived from an EMBL/GenBank/DDBJ whole genome shotgun (WGS) entry which is preliminary data.</text>
</comment>
<gene>
    <name evidence="2" type="ORF">KIN20_010246</name>
</gene>
<keyword evidence="1" id="KW-0472">Membrane</keyword>
<protein>
    <submittedName>
        <fullName evidence="2">Uncharacterized protein</fullName>
    </submittedName>
</protein>
<dbReference type="EMBL" id="JAHQIW010001768">
    <property type="protein sequence ID" value="KAJ1353591.1"/>
    <property type="molecule type" value="Genomic_DNA"/>
</dbReference>
<dbReference type="AlphaFoldDB" id="A0AAD5QNZ5"/>
<feature type="transmembrane region" description="Helical" evidence="1">
    <location>
        <begin position="33"/>
        <end position="55"/>
    </location>
</feature>
<dbReference type="Proteomes" id="UP001196413">
    <property type="component" value="Unassembled WGS sequence"/>
</dbReference>
<name>A0AAD5QNZ5_PARTN</name>
<feature type="non-terminal residue" evidence="2">
    <location>
        <position position="83"/>
    </location>
</feature>